<evidence type="ECO:0000313" key="2">
    <source>
        <dbReference type="Proteomes" id="UP000269019"/>
    </source>
</evidence>
<reference evidence="1 2" key="1">
    <citation type="submission" date="2018-11" db="EMBL/GenBank/DDBJ databases">
        <authorList>
            <person name="Kleinhagauer T."/>
            <person name="Glaeser S.P."/>
            <person name="Spergser J."/>
            <person name="Ruckert C."/>
            <person name="Kaempfer P."/>
            <person name="Busse H.-J."/>
        </authorList>
    </citation>
    <scope>NUCLEOTIDE SEQUENCE [LARGE SCALE GENOMIC DNA]</scope>
    <source>
        <strain evidence="1 2">200CH</strain>
    </source>
</reference>
<dbReference type="Proteomes" id="UP000269019">
    <property type="component" value="Chromosome"/>
</dbReference>
<protein>
    <submittedName>
        <fullName evidence="1">Uncharacterized protein</fullName>
    </submittedName>
</protein>
<organism evidence="1 2">
    <name type="scientific">Corynebacterium choanae</name>
    <dbReference type="NCBI Taxonomy" id="1862358"/>
    <lineage>
        <taxon>Bacteria</taxon>
        <taxon>Bacillati</taxon>
        <taxon>Actinomycetota</taxon>
        <taxon>Actinomycetes</taxon>
        <taxon>Mycobacteriales</taxon>
        <taxon>Corynebacteriaceae</taxon>
        <taxon>Corynebacterium</taxon>
    </lineage>
</organism>
<keyword evidence="2" id="KW-1185">Reference proteome</keyword>
<evidence type="ECO:0000313" key="1">
    <source>
        <dbReference type="EMBL" id="AZA13988.1"/>
    </source>
</evidence>
<accession>A0A3G6JAN9</accession>
<dbReference type="KEGG" id="ccho:CCHOA_07980"/>
<proteinExistence type="predicted"/>
<sequence>MGGLRGGGDTAAQGAHSYHRSGVASGGVWGDGCAGVGCHCVVVDEAPNGCLHRVGATVGGLVFIYAAKSVRV</sequence>
<name>A0A3G6JAN9_9CORY</name>
<gene>
    <name evidence="1" type="ORF">CCHOA_07980</name>
</gene>
<dbReference type="EMBL" id="CP033896">
    <property type="protein sequence ID" value="AZA13988.1"/>
    <property type="molecule type" value="Genomic_DNA"/>
</dbReference>
<dbReference type="AlphaFoldDB" id="A0A3G6JAN9"/>